<keyword evidence="4" id="KW-1185">Reference proteome</keyword>
<dbReference type="PRINTS" id="PR01217">
    <property type="entry name" value="PRICHEXTENSN"/>
</dbReference>
<accession>A0A9X1IH59</accession>
<sequence>MILRPISLLTFTAAALAGLHLYQTKHEVALLDRELRGIARAIDEANDRTQALQAEWAWLNEPERLRGVAQRHLQLEPMQPAQFIRLNEAERRLPAVAAYDGPTALFAERAPAVPEGPVQLALLPRVPEPVQLARPAAPPVATPPVAAPAPAAQPVVLALPAAPPRSEAPSAPEGAAARPAPEVASPRPAAPPVVVARPAEAPRQLELPARVPESRPAPVEIARIAAPPRPVAPAPRPAPRQAPDVASLPPIAAPVRPAVAQVAPSVRPAATQVAPPPSAPVVRPAVTQLATAAPAAPRVTDAPAVSLGSALGGRSLLPPPVPFGSANASTLSGAGMR</sequence>
<reference evidence="3" key="1">
    <citation type="submission" date="2021-10" db="EMBL/GenBank/DDBJ databases">
        <title>Roseicella aerolatum sp. nov., isolated from aerosols of e-waste dismantling site.</title>
        <authorList>
            <person name="Qin T."/>
        </authorList>
    </citation>
    <scope>NUCLEOTIDE SEQUENCE</scope>
    <source>
        <strain evidence="3">GB24</strain>
    </source>
</reference>
<feature type="compositionally biased region" description="Pro residues" evidence="2">
    <location>
        <begin position="227"/>
        <end position="240"/>
    </location>
</feature>
<feature type="compositionally biased region" description="Polar residues" evidence="2">
    <location>
        <begin position="326"/>
        <end position="337"/>
    </location>
</feature>
<evidence type="ECO:0000256" key="2">
    <source>
        <dbReference type="SAM" id="MobiDB-lite"/>
    </source>
</evidence>
<name>A0A9X1IH59_9PROT</name>
<dbReference type="AlphaFoldDB" id="A0A9X1IH59"/>
<proteinExistence type="predicted"/>
<evidence type="ECO:0000313" key="4">
    <source>
        <dbReference type="Proteomes" id="UP001139311"/>
    </source>
</evidence>
<evidence type="ECO:0008006" key="5">
    <source>
        <dbReference type="Google" id="ProtNLM"/>
    </source>
</evidence>
<feature type="region of interest" description="Disordered" evidence="2">
    <location>
        <begin position="162"/>
        <end position="189"/>
    </location>
</feature>
<evidence type="ECO:0000313" key="3">
    <source>
        <dbReference type="EMBL" id="MCB4822995.1"/>
    </source>
</evidence>
<comment type="caution">
    <text evidence="3">The sequence shown here is derived from an EMBL/GenBank/DDBJ whole genome shotgun (WGS) entry which is preliminary data.</text>
</comment>
<evidence type="ECO:0000256" key="1">
    <source>
        <dbReference type="SAM" id="Coils"/>
    </source>
</evidence>
<dbReference type="Proteomes" id="UP001139311">
    <property type="component" value="Unassembled WGS sequence"/>
</dbReference>
<feature type="region of interest" description="Disordered" evidence="2">
    <location>
        <begin position="226"/>
        <end position="248"/>
    </location>
</feature>
<organism evidence="3 4">
    <name type="scientific">Roseicella aerolata</name>
    <dbReference type="NCBI Taxonomy" id="2883479"/>
    <lineage>
        <taxon>Bacteria</taxon>
        <taxon>Pseudomonadati</taxon>
        <taxon>Pseudomonadota</taxon>
        <taxon>Alphaproteobacteria</taxon>
        <taxon>Acetobacterales</taxon>
        <taxon>Roseomonadaceae</taxon>
        <taxon>Roseicella</taxon>
    </lineage>
</organism>
<gene>
    <name evidence="3" type="ORF">LHA35_14760</name>
</gene>
<dbReference type="RefSeq" id="WP_226609106.1">
    <property type="nucleotide sequence ID" value="NZ_JAJAQI010000021.1"/>
</dbReference>
<feature type="region of interest" description="Disordered" evidence="2">
    <location>
        <begin position="316"/>
        <end position="337"/>
    </location>
</feature>
<keyword evidence="1" id="KW-0175">Coiled coil</keyword>
<feature type="coiled-coil region" evidence="1">
    <location>
        <begin position="28"/>
        <end position="55"/>
    </location>
</feature>
<dbReference type="EMBL" id="JAJAQI010000021">
    <property type="protein sequence ID" value="MCB4822995.1"/>
    <property type="molecule type" value="Genomic_DNA"/>
</dbReference>
<protein>
    <recommendedName>
        <fullName evidence="5">Cell division protein FtsL</fullName>
    </recommendedName>
</protein>